<evidence type="ECO:0000259" key="1">
    <source>
        <dbReference type="Pfam" id="PF18598"/>
    </source>
</evidence>
<dbReference type="InterPro" id="IPR041485">
    <property type="entry name" value="TetR_C_36"/>
</dbReference>
<dbReference type="EMBL" id="CP035491">
    <property type="protein sequence ID" value="QAY72180.1"/>
    <property type="molecule type" value="Genomic_DNA"/>
</dbReference>
<proteinExistence type="predicted"/>
<dbReference type="SUPFAM" id="SSF46689">
    <property type="entry name" value="Homeodomain-like"/>
    <property type="match status" value="1"/>
</dbReference>
<dbReference type="Pfam" id="PF18598">
    <property type="entry name" value="TetR_C_36"/>
    <property type="match status" value="1"/>
</dbReference>
<accession>A0A4P6F7W4</accession>
<dbReference type="InterPro" id="IPR009057">
    <property type="entry name" value="Homeodomain-like_sf"/>
</dbReference>
<name>A0A4P6F7W4_9MICO</name>
<dbReference type="Gene3D" id="1.10.357.10">
    <property type="entry name" value="Tetracycline Repressor, domain 2"/>
    <property type="match status" value="1"/>
</dbReference>
<dbReference type="AlphaFoldDB" id="A0A4P6F7W4"/>
<protein>
    <recommendedName>
        <fullName evidence="1">QsdR TetR regulatory C-terminal domain-containing protein</fullName>
    </recommendedName>
</protein>
<feature type="domain" description="QsdR TetR regulatory C-terminal" evidence="1">
    <location>
        <begin position="110"/>
        <end position="220"/>
    </location>
</feature>
<dbReference type="Proteomes" id="UP000291259">
    <property type="component" value="Chromosome"/>
</dbReference>
<evidence type="ECO:0000313" key="3">
    <source>
        <dbReference type="Proteomes" id="UP000291259"/>
    </source>
</evidence>
<reference evidence="2 3" key="1">
    <citation type="submission" date="2019-01" db="EMBL/GenBank/DDBJ databases">
        <title>Genome sequencing of strain FW100M-8.</title>
        <authorList>
            <person name="Heo J."/>
            <person name="Kim S.-J."/>
            <person name="Kim J.-S."/>
            <person name="Hong S.-B."/>
            <person name="Kwon S.-W."/>
        </authorList>
    </citation>
    <scope>NUCLEOTIDE SEQUENCE [LARGE SCALE GENOMIC DNA]</scope>
    <source>
        <strain evidence="2 3">FW100M-8</strain>
    </source>
</reference>
<dbReference type="KEGG" id="agf:ET445_01325"/>
<dbReference type="OrthoDB" id="158903at2"/>
<evidence type="ECO:0000313" key="2">
    <source>
        <dbReference type="EMBL" id="QAY72180.1"/>
    </source>
</evidence>
<gene>
    <name evidence="2" type="ORF">ET445_01325</name>
</gene>
<organism evidence="2 3">
    <name type="scientific">Agromyces protaetiae</name>
    <dbReference type="NCBI Taxonomy" id="2509455"/>
    <lineage>
        <taxon>Bacteria</taxon>
        <taxon>Bacillati</taxon>
        <taxon>Actinomycetota</taxon>
        <taxon>Actinomycetes</taxon>
        <taxon>Micrococcales</taxon>
        <taxon>Microbacteriaceae</taxon>
        <taxon>Agromyces</taxon>
    </lineage>
</organism>
<sequence>MPSAPPAALTAPSAAPLTIANVGLEVAPSWLSQRLVPGVHDDAVRAFGFARETFISGKRIDMGALAARLGVDRTSLFRWVGNRDALLSEVLWSLAVPTLVQAEQAVADYEGAERVAELLTHFVDDLSGSDYFREFSRREPSRALRLQTTRDSEIQRRYVATIEFLVRRDMGDEPLDGAIGAHDLATLLARVSESFTYADQIAGEPPSVERARTAFRVLLRAD</sequence>
<dbReference type="RefSeq" id="WP_129188133.1">
    <property type="nucleotide sequence ID" value="NZ_CP035491.1"/>
</dbReference>
<keyword evidence="3" id="KW-1185">Reference proteome</keyword>